<dbReference type="InterPro" id="IPR000953">
    <property type="entry name" value="Chromo/chromo_shadow_dom"/>
</dbReference>
<dbReference type="InterPro" id="IPR023780">
    <property type="entry name" value="Chromo_domain"/>
</dbReference>
<evidence type="ECO:0000313" key="2">
    <source>
        <dbReference type="Proteomes" id="UP001652660"/>
    </source>
</evidence>
<proteinExistence type="predicted"/>
<gene>
    <name evidence="3" type="primary">LOC140038187</name>
</gene>
<evidence type="ECO:0000313" key="3">
    <source>
        <dbReference type="RefSeq" id="XP_071939392.1"/>
    </source>
</evidence>
<dbReference type="Proteomes" id="UP001652660">
    <property type="component" value="Chromosome 3c"/>
</dbReference>
<feature type="domain" description="Chromo" evidence="1">
    <location>
        <begin position="116"/>
        <end position="171"/>
    </location>
</feature>
<dbReference type="GeneID" id="140038187"/>
<dbReference type="SUPFAM" id="SSF54160">
    <property type="entry name" value="Chromo domain-like"/>
    <property type="match status" value="1"/>
</dbReference>
<evidence type="ECO:0000259" key="1">
    <source>
        <dbReference type="PROSITE" id="PS50013"/>
    </source>
</evidence>
<protein>
    <recommendedName>
        <fullName evidence="1">Chromo domain-containing protein</fullName>
    </recommendedName>
</protein>
<dbReference type="RefSeq" id="XP_071939392.1">
    <property type="nucleotide sequence ID" value="XM_072083291.1"/>
</dbReference>
<keyword evidence="2" id="KW-1185">Reference proteome</keyword>
<dbReference type="PANTHER" id="PTHR46148">
    <property type="entry name" value="CHROMO DOMAIN-CONTAINING PROTEIN"/>
    <property type="match status" value="1"/>
</dbReference>
<dbReference type="InterPro" id="IPR016197">
    <property type="entry name" value="Chromo-like_dom_sf"/>
</dbReference>
<dbReference type="PANTHER" id="PTHR46148:SF52">
    <property type="entry name" value="OS04G0603800 PROTEIN"/>
    <property type="match status" value="1"/>
</dbReference>
<dbReference type="Pfam" id="PF24626">
    <property type="entry name" value="SH3_Tf2-1"/>
    <property type="match status" value="1"/>
</dbReference>
<reference evidence="3" key="1">
    <citation type="submission" date="2025-08" db="UniProtKB">
        <authorList>
            <consortium name="RefSeq"/>
        </authorList>
    </citation>
    <scope>IDENTIFICATION</scope>
    <source>
        <tissue evidence="3">Leaves</tissue>
    </source>
</reference>
<dbReference type="PROSITE" id="PS50013">
    <property type="entry name" value="CHROMO_2"/>
    <property type="match status" value="1"/>
</dbReference>
<dbReference type="CDD" id="cd00024">
    <property type="entry name" value="CD_CSD"/>
    <property type="match status" value="1"/>
</dbReference>
<dbReference type="Gene3D" id="2.40.50.40">
    <property type="match status" value="1"/>
</dbReference>
<accession>A0ABM4X5S8</accession>
<name>A0ABM4X5S8_COFAR</name>
<sequence length="171" mass="20302">MAKLYLEKAQQRMKKWVDCKRSFREFKEGDQVLVKLYQHGHIREVHKSLMRRYKGPFTVLKKIGNMAYKVELPEALSQLHPVFHVSLLKPFHKDPHDPARNISMRVPVGMKDEYDKVAEEIVADRIVRHKNCAPSKEFQVRWRGLPEPEISWKPAEKLWQFQDLIHAYEDG</sequence>
<dbReference type="Pfam" id="PF00385">
    <property type="entry name" value="Chromo"/>
    <property type="match status" value="1"/>
</dbReference>
<organism evidence="2 3">
    <name type="scientific">Coffea arabica</name>
    <name type="common">Arabian coffee</name>
    <dbReference type="NCBI Taxonomy" id="13443"/>
    <lineage>
        <taxon>Eukaryota</taxon>
        <taxon>Viridiplantae</taxon>
        <taxon>Streptophyta</taxon>
        <taxon>Embryophyta</taxon>
        <taxon>Tracheophyta</taxon>
        <taxon>Spermatophyta</taxon>
        <taxon>Magnoliopsida</taxon>
        <taxon>eudicotyledons</taxon>
        <taxon>Gunneridae</taxon>
        <taxon>Pentapetalae</taxon>
        <taxon>asterids</taxon>
        <taxon>lamiids</taxon>
        <taxon>Gentianales</taxon>
        <taxon>Rubiaceae</taxon>
        <taxon>Ixoroideae</taxon>
        <taxon>Gardenieae complex</taxon>
        <taxon>Bertiereae - Coffeeae clade</taxon>
        <taxon>Coffeeae</taxon>
        <taxon>Coffea</taxon>
    </lineage>
</organism>
<dbReference type="InterPro" id="IPR056924">
    <property type="entry name" value="SH3_Tf2-1"/>
</dbReference>